<dbReference type="InterPro" id="IPR004095">
    <property type="entry name" value="TGS"/>
</dbReference>
<dbReference type="Gene3D" id="3.40.50.800">
    <property type="entry name" value="Anticodon-binding domain"/>
    <property type="match status" value="1"/>
</dbReference>
<dbReference type="EMBL" id="LKHP01000003">
    <property type="protein sequence ID" value="KRQ87338.1"/>
    <property type="molecule type" value="Genomic_DNA"/>
</dbReference>
<keyword evidence="14" id="KW-0175">Coiled coil</keyword>
<dbReference type="Pfam" id="PF03129">
    <property type="entry name" value="HGTP_anticodon"/>
    <property type="match status" value="1"/>
</dbReference>
<evidence type="ECO:0000256" key="3">
    <source>
        <dbReference type="ARBA" id="ARBA00022555"/>
    </source>
</evidence>
<dbReference type="CDD" id="cd00771">
    <property type="entry name" value="ThrRS_core"/>
    <property type="match status" value="1"/>
</dbReference>
<dbReference type="SMART" id="SM00863">
    <property type="entry name" value="tRNA_SAD"/>
    <property type="match status" value="1"/>
</dbReference>
<keyword evidence="4 13" id="KW-0436">Ligase</keyword>
<feature type="binding site" evidence="13">
    <location>
        <position position="384"/>
    </location>
    <ligand>
        <name>Zn(2+)</name>
        <dbReference type="ChEBI" id="CHEBI:29105"/>
        <note>catalytic</note>
    </ligand>
</feature>
<dbReference type="SUPFAM" id="SSF81271">
    <property type="entry name" value="TGS-like"/>
    <property type="match status" value="1"/>
</dbReference>
<evidence type="ECO:0000313" key="17">
    <source>
        <dbReference type="EMBL" id="KRQ87338.1"/>
    </source>
</evidence>
<evidence type="ECO:0000256" key="8">
    <source>
        <dbReference type="ARBA" id="ARBA00022840"/>
    </source>
</evidence>
<dbReference type="RefSeq" id="WP_057977119.1">
    <property type="nucleotide sequence ID" value="NZ_LKHP01000003.1"/>
</dbReference>
<dbReference type="STRING" id="908809.ABG79_00676"/>
<comment type="subcellular location">
    <subcellularLocation>
        <location evidence="13">Cytoplasm</location>
    </subcellularLocation>
</comment>
<dbReference type="Gene3D" id="3.30.980.10">
    <property type="entry name" value="Threonyl-trna Synthetase, Chain A, domain 2"/>
    <property type="match status" value="1"/>
</dbReference>
<dbReference type="InterPro" id="IPR006195">
    <property type="entry name" value="aa-tRNA-synth_II"/>
</dbReference>
<evidence type="ECO:0000259" key="16">
    <source>
        <dbReference type="PROSITE" id="PS51880"/>
    </source>
</evidence>
<dbReference type="InterPro" id="IPR012947">
    <property type="entry name" value="tRNA_SAD"/>
</dbReference>
<proteinExistence type="inferred from homology"/>
<dbReference type="Pfam" id="PF07973">
    <property type="entry name" value="tRNA_SAD"/>
    <property type="match status" value="1"/>
</dbReference>
<evidence type="ECO:0000256" key="10">
    <source>
        <dbReference type="ARBA" id="ARBA00022917"/>
    </source>
</evidence>
<gene>
    <name evidence="17" type="primary">thrZ_2</name>
    <name evidence="13" type="synonym">thrS</name>
    <name evidence="17" type="ORF">ABG79_00676</name>
</gene>
<dbReference type="Pfam" id="PF00587">
    <property type="entry name" value="tRNA-synt_2b"/>
    <property type="match status" value="1"/>
</dbReference>
<keyword evidence="10 13" id="KW-0648">Protein biosynthesis</keyword>
<dbReference type="InterPro" id="IPR012675">
    <property type="entry name" value="Beta-grasp_dom_sf"/>
</dbReference>
<dbReference type="PRINTS" id="PR01047">
    <property type="entry name" value="TRNASYNTHTHR"/>
</dbReference>
<feature type="domain" description="Aminoacyl-transfer RNA synthetases class-II family profile" evidence="15">
    <location>
        <begin position="267"/>
        <end position="532"/>
    </location>
</feature>
<evidence type="ECO:0000256" key="6">
    <source>
        <dbReference type="ARBA" id="ARBA00022741"/>
    </source>
</evidence>
<evidence type="ECO:0000256" key="5">
    <source>
        <dbReference type="ARBA" id="ARBA00022723"/>
    </source>
</evidence>
<keyword evidence="5 13" id="KW-0479">Metal-binding</keyword>
<dbReference type="PATRIC" id="fig|908809.3.peg.681"/>
<comment type="catalytic activity">
    <reaction evidence="12 13">
        <text>tRNA(Thr) + L-threonine + ATP = L-threonyl-tRNA(Thr) + AMP + diphosphate + H(+)</text>
        <dbReference type="Rhea" id="RHEA:24624"/>
        <dbReference type="Rhea" id="RHEA-COMP:9670"/>
        <dbReference type="Rhea" id="RHEA-COMP:9704"/>
        <dbReference type="ChEBI" id="CHEBI:15378"/>
        <dbReference type="ChEBI" id="CHEBI:30616"/>
        <dbReference type="ChEBI" id="CHEBI:33019"/>
        <dbReference type="ChEBI" id="CHEBI:57926"/>
        <dbReference type="ChEBI" id="CHEBI:78442"/>
        <dbReference type="ChEBI" id="CHEBI:78534"/>
        <dbReference type="ChEBI" id="CHEBI:456215"/>
        <dbReference type="EC" id="6.1.1.3"/>
    </reaction>
</comment>
<evidence type="ECO:0000256" key="12">
    <source>
        <dbReference type="ARBA" id="ARBA00049515"/>
    </source>
</evidence>
<dbReference type="InterPro" id="IPR002314">
    <property type="entry name" value="aa-tRNA-synt_IIb"/>
</dbReference>
<comment type="caution">
    <text evidence="17">The sequence shown here is derived from an EMBL/GenBank/DDBJ whole genome shotgun (WGS) entry which is preliminary data.</text>
</comment>
<evidence type="ECO:0000313" key="18">
    <source>
        <dbReference type="Proteomes" id="UP000052015"/>
    </source>
</evidence>
<dbReference type="InterPro" id="IPR036621">
    <property type="entry name" value="Anticodon-bd_dom_sf"/>
</dbReference>
<dbReference type="InterPro" id="IPR012676">
    <property type="entry name" value="TGS-like"/>
</dbReference>
<protein>
    <recommendedName>
        <fullName evidence="13">Threonine--tRNA ligase</fullName>
        <ecNumber evidence="13">6.1.1.3</ecNumber>
    </recommendedName>
    <alternativeName>
        <fullName evidence="13">Threonyl-tRNA synthetase</fullName>
        <shortName evidence="13">ThrRS</shortName>
    </alternativeName>
</protein>
<comment type="caution">
    <text evidence="13">Lacks conserved residue(s) required for the propagation of feature annotation.</text>
</comment>
<evidence type="ECO:0000256" key="13">
    <source>
        <dbReference type="HAMAP-Rule" id="MF_00184"/>
    </source>
</evidence>
<name>A0A0R3JW96_CALMK</name>
<evidence type="ECO:0000256" key="2">
    <source>
        <dbReference type="ARBA" id="ARBA00022490"/>
    </source>
</evidence>
<keyword evidence="3 13" id="KW-0820">tRNA-binding</keyword>
<evidence type="ECO:0000259" key="15">
    <source>
        <dbReference type="PROSITE" id="PS50862"/>
    </source>
</evidence>
<dbReference type="GO" id="GO:0140096">
    <property type="term" value="F:catalytic activity, acting on a protein"/>
    <property type="evidence" value="ECO:0007669"/>
    <property type="project" value="UniProtKB-ARBA"/>
</dbReference>
<dbReference type="InterPro" id="IPR002320">
    <property type="entry name" value="Thr-tRNA-ligase_IIa"/>
</dbReference>
<dbReference type="AlphaFoldDB" id="A0A0R3JW96"/>
<organism evidence="17 18">
    <name type="scientific">Caloramator mitchellensis</name>
    <dbReference type="NCBI Taxonomy" id="908809"/>
    <lineage>
        <taxon>Bacteria</taxon>
        <taxon>Bacillati</taxon>
        <taxon>Bacillota</taxon>
        <taxon>Clostridia</taxon>
        <taxon>Eubacteriales</taxon>
        <taxon>Clostridiaceae</taxon>
        <taxon>Caloramator</taxon>
    </lineage>
</organism>
<dbReference type="FunFam" id="3.30.930.10:FF:000002">
    <property type="entry name" value="Threonine--tRNA ligase"/>
    <property type="match status" value="1"/>
</dbReference>
<dbReference type="GO" id="GO:0004829">
    <property type="term" value="F:threonine-tRNA ligase activity"/>
    <property type="evidence" value="ECO:0007669"/>
    <property type="project" value="UniProtKB-UniRule"/>
</dbReference>
<accession>A0A0R3JW96</accession>
<evidence type="ECO:0000256" key="9">
    <source>
        <dbReference type="ARBA" id="ARBA00022884"/>
    </source>
</evidence>
<dbReference type="GO" id="GO:0006435">
    <property type="term" value="P:threonyl-tRNA aminoacylation"/>
    <property type="evidence" value="ECO:0007669"/>
    <property type="project" value="UniProtKB-UniRule"/>
</dbReference>
<dbReference type="GO" id="GO:0000049">
    <property type="term" value="F:tRNA binding"/>
    <property type="evidence" value="ECO:0007669"/>
    <property type="project" value="UniProtKB-KW"/>
</dbReference>
<keyword evidence="6 13" id="KW-0547">Nucleotide-binding</keyword>
<dbReference type="InterPro" id="IPR004154">
    <property type="entry name" value="Anticodon-bd"/>
</dbReference>
<reference evidence="17 18" key="1">
    <citation type="submission" date="2015-09" db="EMBL/GenBank/DDBJ databases">
        <title>Draft genome sequence of a Caloramator mitchellensis, a moderate thermophile from the Great Artesian Basin of Australia.</title>
        <authorList>
            <person name="Patel B.K."/>
        </authorList>
    </citation>
    <scope>NUCLEOTIDE SEQUENCE [LARGE SCALE GENOMIC DNA]</scope>
    <source>
        <strain evidence="17 18">VF08</strain>
    </source>
</reference>
<sequence>MINVTLKDGKVLEFEAPVKAEDVAKKISMGLYKNALAAKIDGEVKELFTVIDKDCSLEILTFEDEGGRESLRHTASHILAQAVKRLFPDVKLAIGPAIDNGFYYDFDADFPITPEILEKIEKEMEKIVKEDLEIERFELPRDAAIKFMQERDENYKVELIGDIPEGENISFYKQGEFVDLCAGPHVASTGKVKAIKLLSVAGAYWRGNEKNKMLQRVYGTAFSKKSELEEYLNLLEEAKKRDHRKIGKELELFAIMEEGPGFPFFLPKGMVIRNELENFWREEHVKRGYKEVKTPIILNEALWHRSGHWDHYKENMYFTKIDEQDFAVKPMNCPGGILVYKNTMHSYRELPLRLGELGLVHRHEISGALHGLMRVRCFTQDDAHIFMLPSQIKDEVLGVINFIDYVYKLFGFEYHVELSTRPENSMGSDEDWEHATNSLIEALNSAGLNYKVNEGDGAFYGPKIDFHLKDCLGRTWQCGTIQLDFQMPERFDLHYIGEDGEKHRPVMIHRVIFGSIERFIGILIEQYAGAFPTWLSPVQVKILPVTDRANDYARELEAKLKEMNIRVESDLRNEKIGYKIREAQLQKVPYMIILGDKEVENKNISLRSRREGDLGSMEFEAFLSKITEEIDKKISNV</sequence>
<evidence type="ECO:0000256" key="14">
    <source>
        <dbReference type="SAM" id="Coils"/>
    </source>
</evidence>
<feature type="domain" description="TGS" evidence="16">
    <location>
        <begin position="1"/>
        <end position="61"/>
    </location>
</feature>
<dbReference type="SUPFAM" id="SSF55681">
    <property type="entry name" value="Class II aaRS and biotin synthetases"/>
    <property type="match status" value="1"/>
</dbReference>
<feature type="coiled-coil region" evidence="14">
    <location>
        <begin position="546"/>
        <end position="573"/>
    </location>
</feature>
<feature type="binding site" evidence="13">
    <location>
        <position position="333"/>
    </location>
    <ligand>
        <name>Zn(2+)</name>
        <dbReference type="ChEBI" id="CHEBI:29105"/>
        <note>catalytic</note>
    </ligand>
</feature>
<dbReference type="CDD" id="cd00860">
    <property type="entry name" value="ThrRS_anticodon"/>
    <property type="match status" value="1"/>
</dbReference>
<dbReference type="FunFam" id="3.40.50.800:FF:000001">
    <property type="entry name" value="Threonine--tRNA ligase"/>
    <property type="match status" value="1"/>
</dbReference>
<dbReference type="InterPro" id="IPR045864">
    <property type="entry name" value="aa-tRNA-synth_II/BPL/LPL"/>
</dbReference>
<dbReference type="OrthoDB" id="9802304at2"/>
<keyword evidence="8 13" id="KW-0067">ATP-binding</keyword>
<keyword evidence="2 13" id="KW-0963">Cytoplasm</keyword>
<dbReference type="GO" id="GO:0016740">
    <property type="term" value="F:transferase activity"/>
    <property type="evidence" value="ECO:0007669"/>
    <property type="project" value="UniProtKB-ARBA"/>
</dbReference>
<dbReference type="Gene3D" id="3.30.930.10">
    <property type="entry name" value="Bira Bifunctional Protein, Domain 2"/>
    <property type="match status" value="1"/>
</dbReference>
<evidence type="ECO:0000256" key="11">
    <source>
        <dbReference type="ARBA" id="ARBA00023146"/>
    </source>
</evidence>
<dbReference type="PROSITE" id="PS50862">
    <property type="entry name" value="AA_TRNA_LIGASE_II"/>
    <property type="match status" value="1"/>
</dbReference>
<dbReference type="SUPFAM" id="SSF52954">
    <property type="entry name" value="Class II aaRS ABD-related"/>
    <property type="match status" value="1"/>
</dbReference>
<dbReference type="PANTHER" id="PTHR11451">
    <property type="entry name" value="THREONINE-TRNA LIGASE"/>
    <property type="match status" value="1"/>
</dbReference>
<dbReference type="InterPro" id="IPR033728">
    <property type="entry name" value="ThrRS_core"/>
</dbReference>
<keyword evidence="18" id="KW-1185">Reference proteome</keyword>
<dbReference type="FunFam" id="3.10.20.30:FF:000005">
    <property type="entry name" value="Threonine--tRNA ligase"/>
    <property type="match status" value="1"/>
</dbReference>
<feature type="binding site" evidence="13">
    <location>
        <position position="509"/>
    </location>
    <ligand>
        <name>Zn(2+)</name>
        <dbReference type="ChEBI" id="CHEBI:29105"/>
        <note>catalytic</note>
    </ligand>
</feature>
<dbReference type="PROSITE" id="PS51880">
    <property type="entry name" value="TGS"/>
    <property type="match status" value="1"/>
</dbReference>
<dbReference type="FunFam" id="3.30.54.20:FF:000002">
    <property type="entry name" value="Threonine--tRNA ligase"/>
    <property type="match status" value="1"/>
</dbReference>
<keyword evidence="7 13" id="KW-0862">Zinc</keyword>
<dbReference type="SUPFAM" id="SSF55186">
    <property type="entry name" value="ThrRS/AlaRS common domain"/>
    <property type="match status" value="1"/>
</dbReference>
<dbReference type="PANTHER" id="PTHR11451:SF44">
    <property type="entry name" value="THREONINE--TRNA LIGASE, CHLOROPLASTIC_MITOCHONDRIAL 2"/>
    <property type="match status" value="1"/>
</dbReference>
<dbReference type="Proteomes" id="UP000052015">
    <property type="component" value="Unassembled WGS sequence"/>
</dbReference>
<dbReference type="CDD" id="cd01667">
    <property type="entry name" value="TGS_ThrRS"/>
    <property type="match status" value="1"/>
</dbReference>
<evidence type="ECO:0000256" key="4">
    <source>
        <dbReference type="ARBA" id="ARBA00022598"/>
    </source>
</evidence>
<comment type="cofactor">
    <cofactor evidence="13">
        <name>Zn(2+)</name>
        <dbReference type="ChEBI" id="CHEBI:29105"/>
    </cofactor>
    <text evidence="13">Binds 1 zinc ion per subunit.</text>
</comment>
<dbReference type="HAMAP" id="MF_00184">
    <property type="entry name" value="Thr_tRNA_synth"/>
    <property type="match status" value="1"/>
</dbReference>
<dbReference type="NCBIfam" id="TIGR00418">
    <property type="entry name" value="thrS"/>
    <property type="match status" value="1"/>
</dbReference>
<dbReference type="Gene3D" id="3.30.54.20">
    <property type="match status" value="1"/>
</dbReference>
<comment type="similarity">
    <text evidence="1 13">Belongs to the class-II aminoacyl-tRNA synthetase family.</text>
</comment>
<evidence type="ECO:0000256" key="7">
    <source>
        <dbReference type="ARBA" id="ARBA00022833"/>
    </source>
</evidence>
<dbReference type="FunFam" id="3.30.980.10:FF:000005">
    <property type="entry name" value="Threonyl-tRNA synthetase, mitochondrial"/>
    <property type="match status" value="1"/>
</dbReference>
<dbReference type="GO" id="GO:0005737">
    <property type="term" value="C:cytoplasm"/>
    <property type="evidence" value="ECO:0007669"/>
    <property type="project" value="UniProtKB-SubCell"/>
</dbReference>
<evidence type="ECO:0000256" key="1">
    <source>
        <dbReference type="ARBA" id="ARBA00008226"/>
    </source>
</evidence>
<dbReference type="GO" id="GO:0046872">
    <property type="term" value="F:metal ion binding"/>
    <property type="evidence" value="ECO:0007669"/>
    <property type="project" value="UniProtKB-KW"/>
</dbReference>
<dbReference type="InterPro" id="IPR047246">
    <property type="entry name" value="ThrRS_anticodon"/>
</dbReference>
<keyword evidence="11 13" id="KW-0030">Aminoacyl-tRNA synthetase</keyword>
<dbReference type="Gene3D" id="3.10.20.30">
    <property type="match status" value="1"/>
</dbReference>
<dbReference type="InterPro" id="IPR018163">
    <property type="entry name" value="Thr/Ala-tRNA-synth_IIc_edit"/>
</dbReference>
<dbReference type="EC" id="6.1.1.3" evidence="13"/>
<dbReference type="Pfam" id="PF02824">
    <property type="entry name" value="TGS"/>
    <property type="match status" value="1"/>
</dbReference>
<dbReference type="GO" id="GO:0005524">
    <property type="term" value="F:ATP binding"/>
    <property type="evidence" value="ECO:0007669"/>
    <property type="project" value="UniProtKB-UniRule"/>
</dbReference>
<comment type="subunit">
    <text evidence="13">Homodimer.</text>
</comment>
<keyword evidence="9 13" id="KW-0694">RNA-binding</keyword>